<dbReference type="SUPFAM" id="SSF56801">
    <property type="entry name" value="Acetyl-CoA synthetase-like"/>
    <property type="match status" value="1"/>
</dbReference>
<evidence type="ECO:0000256" key="9">
    <source>
        <dbReference type="ARBA" id="ARBA00024532"/>
    </source>
</evidence>
<evidence type="ECO:0000256" key="13">
    <source>
        <dbReference type="RuleBase" id="RU369030"/>
    </source>
</evidence>
<evidence type="ECO:0000256" key="1">
    <source>
        <dbReference type="ARBA" id="ARBA00006432"/>
    </source>
</evidence>
<dbReference type="OrthoDB" id="1700726at2759"/>
<dbReference type="EC" id="6.2.1.3" evidence="13"/>
<evidence type="ECO:0000256" key="12">
    <source>
        <dbReference type="ARBA" id="ARBA00049139"/>
    </source>
</evidence>
<dbReference type="Gene3D" id="3.40.50.12780">
    <property type="entry name" value="N-terminal domain of ligase-like"/>
    <property type="match status" value="1"/>
</dbReference>
<comment type="catalytic activity">
    <reaction evidence="11">
        <text>(E)-hexadec-2-enoate + ATP + CoA = (2E)-hexadecenoyl-CoA + AMP + diphosphate</text>
        <dbReference type="Rhea" id="RHEA:36139"/>
        <dbReference type="ChEBI" id="CHEBI:30616"/>
        <dbReference type="ChEBI" id="CHEBI:33019"/>
        <dbReference type="ChEBI" id="CHEBI:57287"/>
        <dbReference type="ChEBI" id="CHEBI:61526"/>
        <dbReference type="ChEBI" id="CHEBI:72745"/>
        <dbReference type="ChEBI" id="CHEBI:456215"/>
    </reaction>
    <physiologicalReaction direction="left-to-right" evidence="11">
        <dbReference type="Rhea" id="RHEA:36140"/>
    </physiologicalReaction>
</comment>
<keyword evidence="4 13" id="KW-0276">Fatty acid metabolism</keyword>
<proteinExistence type="inferred from homology"/>
<dbReference type="AlphaFoldDB" id="A0A6A4VEL3"/>
<keyword evidence="3 13" id="KW-0547">Nucleotide-binding</keyword>
<dbReference type="GO" id="GO:0005524">
    <property type="term" value="F:ATP binding"/>
    <property type="evidence" value="ECO:0007669"/>
    <property type="project" value="UniProtKB-KW"/>
</dbReference>
<evidence type="ECO:0000259" key="15">
    <source>
        <dbReference type="Pfam" id="PF00501"/>
    </source>
</evidence>
<dbReference type="EMBL" id="VIIS01001607">
    <property type="protein sequence ID" value="KAF0295633.1"/>
    <property type="molecule type" value="Genomic_DNA"/>
</dbReference>
<dbReference type="InterPro" id="IPR045311">
    <property type="entry name" value="LC-FACS_euk"/>
</dbReference>
<evidence type="ECO:0000313" key="17">
    <source>
        <dbReference type="EMBL" id="KAF0295633.1"/>
    </source>
</evidence>
<evidence type="ECO:0000256" key="10">
    <source>
        <dbReference type="ARBA" id="ARBA00024548"/>
    </source>
</evidence>
<comment type="catalytic activity">
    <reaction evidence="9">
        <text>15-hydroxy-(5Z,8Z,11Z,13E)-eicosatetraenoate + ATP + CoA = 15-hydroxy-(5Z,8Z,11Z,13E)-eicosatetraenoyl-CoA + AMP + diphosphate</text>
        <dbReference type="Rhea" id="RHEA:52116"/>
        <dbReference type="ChEBI" id="CHEBI:30616"/>
        <dbReference type="ChEBI" id="CHEBI:33019"/>
        <dbReference type="ChEBI" id="CHEBI:57287"/>
        <dbReference type="ChEBI" id="CHEBI:78832"/>
        <dbReference type="ChEBI" id="CHEBI:136409"/>
        <dbReference type="ChEBI" id="CHEBI:456215"/>
    </reaction>
    <physiologicalReaction direction="left-to-right" evidence="9">
        <dbReference type="Rhea" id="RHEA:52117"/>
    </physiologicalReaction>
</comment>
<dbReference type="GO" id="GO:0005783">
    <property type="term" value="C:endoplasmic reticulum"/>
    <property type="evidence" value="ECO:0007669"/>
    <property type="project" value="TreeGrafter"/>
</dbReference>
<gene>
    <name evidence="16" type="primary">ACSL5_1</name>
    <name evidence="17" type="synonym">ACSL5_0</name>
    <name evidence="16" type="ORF">FJT64_001378</name>
    <name evidence="17" type="ORF">FJT64_006911</name>
</gene>
<reference evidence="16 18" key="1">
    <citation type="submission" date="2019-07" db="EMBL/GenBank/DDBJ databases">
        <title>Draft genome assembly of a fouling barnacle, Amphibalanus amphitrite (Darwin, 1854): The first reference genome for Thecostraca.</title>
        <authorList>
            <person name="Kim W."/>
        </authorList>
    </citation>
    <scope>NUCLEOTIDE SEQUENCE [LARGE SCALE GENOMIC DNA]</scope>
    <source>
        <strain evidence="16">SNU_AA5</strain>
        <tissue evidence="16">Soma without cirri and trophi</tissue>
    </source>
</reference>
<comment type="catalytic activity">
    <reaction evidence="8">
        <text>12-hydroxy-(5Z,8Z,10E,14Z)-eicosatetraenoate + ATP + CoA = 12-hydroxy-(5Z,8Z,10E,14Z)-eicosatetraenoyl-CoA + AMP + diphosphate</text>
        <dbReference type="Rhea" id="RHEA:52112"/>
        <dbReference type="ChEBI" id="CHEBI:30616"/>
        <dbReference type="ChEBI" id="CHEBI:33019"/>
        <dbReference type="ChEBI" id="CHEBI:57287"/>
        <dbReference type="ChEBI" id="CHEBI:90718"/>
        <dbReference type="ChEBI" id="CHEBI:136408"/>
        <dbReference type="ChEBI" id="CHEBI:456215"/>
    </reaction>
    <physiologicalReaction direction="left-to-right" evidence="8">
        <dbReference type="Rhea" id="RHEA:52113"/>
    </physiologicalReaction>
</comment>
<evidence type="ECO:0000313" key="16">
    <source>
        <dbReference type="EMBL" id="KAF0288848.1"/>
    </source>
</evidence>
<organism evidence="16 18">
    <name type="scientific">Amphibalanus amphitrite</name>
    <name type="common">Striped barnacle</name>
    <name type="synonym">Balanus amphitrite</name>
    <dbReference type="NCBI Taxonomy" id="1232801"/>
    <lineage>
        <taxon>Eukaryota</taxon>
        <taxon>Metazoa</taxon>
        <taxon>Ecdysozoa</taxon>
        <taxon>Arthropoda</taxon>
        <taxon>Crustacea</taxon>
        <taxon>Multicrustacea</taxon>
        <taxon>Cirripedia</taxon>
        <taxon>Thoracica</taxon>
        <taxon>Thoracicalcarea</taxon>
        <taxon>Balanomorpha</taxon>
        <taxon>Balanoidea</taxon>
        <taxon>Balanidae</taxon>
        <taxon>Amphibalaninae</taxon>
        <taxon>Amphibalanus</taxon>
    </lineage>
</organism>
<evidence type="ECO:0000256" key="3">
    <source>
        <dbReference type="ARBA" id="ARBA00022741"/>
    </source>
</evidence>
<comment type="catalytic activity">
    <reaction evidence="10">
        <text>(5Z,8Z,11Z,14Z)-eicosatetraenoate + ATP + CoA = (5Z,8Z,11Z,14Z)-eicosatetraenoyl-CoA + AMP + diphosphate</text>
        <dbReference type="Rhea" id="RHEA:19713"/>
        <dbReference type="ChEBI" id="CHEBI:30616"/>
        <dbReference type="ChEBI" id="CHEBI:32395"/>
        <dbReference type="ChEBI" id="CHEBI:33019"/>
        <dbReference type="ChEBI" id="CHEBI:57287"/>
        <dbReference type="ChEBI" id="CHEBI:57368"/>
        <dbReference type="ChEBI" id="CHEBI:456215"/>
        <dbReference type="EC" id="6.2.1.15"/>
    </reaction>
    <physiologicalReaction direction="left-to-right" evidence="10">
        <dbReference type="Rhea" id="RHEA:19714"/>
    </physiologicalReaction>
</comment>
<dbReference type="PROSITE" id="PS00455">
    <property type="entry name" value="AMP_BINDING"/>
    <property type="match status" value="1"/>
</dbReference>
<comment type="function">
    <text evidence="13">Catalyzes the conversion of long-chain fatty acids to their active form acyl-CoAs for both synthesis of cellular lipids, and degradation via beta-oxidation.</text>
</comment>
<comment type="catalytic activity">
    <reaction evidence="7">
        <text>a long-chain fatty acid + ATP + CoA = a long-chain fatty acyl-CoA + AMP + diphosphate</text>
        <dbReference type="Rhea" id="RHEA:15421"/>
        <dbReference type="ChEBI" id="CHEBI:30616"/>
        <dbReference type="ChEBI" id="CHEBI:33019"/>
        <dbReference type="ChEBI" id="CHEBI:57287"/>
        <dbReference type="ChEBI" id="CHEBI:57560"/>
        <dbReference type="ChEBI" id="CHEBI:83139"/>
        <dbReference type="ChEBI" id="CHEBI:456215"/>
        <dbReference type="EC" id="6.2.1.3"/>
    </reaction>
    <physiologicalReaction direction="left-to-right" evidence="7">
        <dbReference type="Rhea" id="RHEA:15422"/>
    </physiologicalReaction>
</comment>
<dbReference type="EMBL" id="VIIS01002075">
    <property type="protein sequence ID" value="KAF0288848.1"/>
    <property type="molecule type" value="Genomic_DNA"/>
</dbReference>
<sequence>MADYLEVGGAVALTAAAGAAAAYYLLSEPAPVQPPVPLDDQSAAASSGSEQARTSRQPLDKYRDGGEFVRFLDPACRTLHEVPRRGLKLSGDGNCLGWRADAAAPYQWLSYGDFVRRARDFGSGLVGGGLSPGQSTLVGIYAQNRPEWVIAEYGCYAYSIITVALYDTLGPEACSYIVAHGNISTVVVDSDARALSLLEQRPEALQHIIHMGELSPETARRVREAGLRVSSFAEVESRGALMAVKEIPPRPQDVATISYTSGTTGDPKGVMLTHENVVANVSAVLLHLDTQTLRSDDVMLSFLPLSHTFERVCQVGMYMVGGAIGFYRGDIRGLMDDLKALRPTCIPAVPRIFNRIHDKTLATAGQSRVKSALLRCALAAKERQLARGVVSSDTVWDKYILAPVRAGFGGRLRVVVVGSAPMAPAVLTFMRAALGCLIVEGYGQTECVCPCTLTMPGDHTVGHVGPPLSSCAIKLADVPDMGYSAADGRGEVCVRGAQVFKGYYRAPELTDEALDEDGWLHTGDIGQWLPNGTLRIIDRKKNIFKLSQGEYVAPERLENIFMRSPLVGQIFVDGDSLKSCLVAVVVPDADSVKAWRRREGVPDVPLAQLCAEPPLKAAVMAELGRLAAQTGLKGFEKIKDVYLSPEPLSTENGLLTPTLKAKRPQIRRHFQAQIADMYSRLE</sequence>
<dbReference type="GO" id="GO:0047676">
    <property type="term" value="F:arachidonate-CoA ligase activity"/>
    <property type="evidence" value="ECO:0007669"/>
    <property type="project" value="UniProtKB-EC"/>
</dbReference>
<evidence type="ECO:0000313" key="18">
    <source>
        <dbReference type="Proteomes" id="UP000440578"/>
    </source>
</evidence>
<dbReference type="Pfam" id="PF00501">
    <property type="entry name" value="AMP-binding"/>
    <property type="match status" value="1"/>
</dbReference>
<feature type="compositionally biased region" description="Low complexity" evidence="14">
    <location>
        <begin position="41"/>
        <end position="52"/>
    </location>
</feature>
<dbReference type="InterPro" id="IPR020845">
    <property type="entry name" value="AMP-binding_CS"/>
</dbReference>
<dbReference type="PANTHER" id="PTHR43272">
    <property type="entry name" value="LONG-CHAIN-FATTY-ACID--COA LIGASE"/>
    <property type="match status" value="1"/>
</dbReference>
<evidence type="ECO:0000256" key="14">
    <source>
        <dbReference type="SAM" id="MobiDB-lite"/>
    </source>
</evidence>
<keyword evidence="13" id="KW-0443">Lipid metabolism</keyword>
<evidence type="ECO:0000256" key="2">
    <source>
        <dbReference type="ARBA" id="ARBA00022598"/>
    </source>
</evidence>
<dbReference type="Proteomes" id="UP000440578">
    <property type="component" value="Unassembled WGS sequence"/>
</dbReference>
<feature type="region of interest" description="Disordered" evidence="14">
    <location>
        <begin position="35"/>
        <end position="60"/>
    </location>
</feature>
<keyword evidence="2 13" id="KW-0436">Ligase</keyword>
<comment type="catalytic activity">
    <reaction evidence="6">
        <text>5-hydroxy-(6E,8Z,11Z,14Z)-eicosatetraenoate + ATP + CoA = 5-hydroxy-(6E,8Z,11Z,14Z)-eicosatetraenoyl-CoA + AMP + diphosphate</text>
        <dbReference type="Rhea" id="RHEA:52108"/>
        <dbReference type="ChEBI" id="CHEBI:30616"/>
        <dbReference type="ChEBI" id="CHEBI:33019"/>
        <dbReference type="ChEBI" id="CHEBI:57287"/>
        <dbReference type="ChEBI" id="CHEBI:65341"/>
        <dbReference type="ChEBI" id="CHEBI:136407"/>
        <dbReference type="ChEBI" id="CHEBI:456215"/>
    </reaction>
    <physiologicalReaction direction="left-to-right" evidence="6">
        <dbReference type="Rhea" id="RHEA:52109"/>
    </physiologicalReaction>
</comment>
<comment type="similarity">
    <text evidence="1 13">Belongs to the ATP-dependent AMP-binding enzyme family.</text>
</comment>
<dbReference type="GO" id="GO:0016020">
    <property type="term" value="C:membrane"/>
    <property type="evidence" value="ECO:0007669"/>
    <property type="project" value="TreeGrafter"/>
</dbReference>
<evidence type="ECO:0000256" key="11">
    <source>
        <dbReference type="ARBA" id="ARBA00024565"/>
    </source>
</evidence>
<evidence type="ECO:0000256" key="6">
    <source>
        <dbReference type="ARBA" id="ARBA00024469"/>
    </source>
</evidence>
<comment type="caution">
    <text evidence="16">The sequence shown here is derived from an EMBL/GenBank/DDBJ whole genome shotgun (WGS) entry which is preliminary data.</text>
</comment>
<feature type="domain" description="AMP-dependent synthetase/ligase" evidence="15">
    <location>
        <begin position="105"/>
        <end position="504"/>
    </location>
</feature>
<dbReference type="InterPro" id="IPR000873">
    <property type="entry name" value="AMP-dep_synth/lig_dom"/>
</dbReference>
<keyword evidence="18" id="KW-1185">Reference proteome</keyword>
<comment type="catalytic activity">
    <reaction evidence="12">
        <text>hexadecanoate + ATP + CoA = hexadecanoyl-CoA + AMP + diphosphate</text>
        <dbReference type="Rhea" id="RHEA:30751"/>
        <dbReference type="ChEBI" id="CHEBI:7896"/>
        <dbReference type="ChEBI" id="CHEBI:30616"/>
        <dbReference type="ChEBI" id="CHEBI:33019"/>
        <dbReference type="ChEBI" id="CHEBI:57287"/>
        <dbReference type="ChEBI" id="CHEBI:57379"/>
        <dbReference type="ChEBI" id="CHEBI:456215"/>
    </reaction>
    <physiologicalReaction direction="left-to-right" evidence="12">
        <dbReference type="Rhea" id="RHEA:30752"/>
    </physiologicalReaction>
</comment>
<accession>A0A6A4VEL3</accession>
<evidence type="ECO:0000256" key="4">
    <source>
        <dbReference type="ARBA" id="ARBA00022832"/>
    </source>
</evidence>
<dbReference type="PANTHER" id="PTHR43272:SF107">
    <property type="entry name" value="LONG-CHAIN-FATTY-ACID--COA LIGASE 5"/>
    <property type="match status" value="1"/>
</dbReference>
<name>A0A6A4VEL3_AMPAM</name>
<evidence type="ECO:0000256" key="5">
    <source>
        <dbReference type="ARBA" id="ARBA00022840"/>
    </source>
</evidence>
<evidence type="ECO:0000256" key="8">
    <source>
        <dbReference type="ARBA" id="ARBA00024495"/>
    </source>
</evidence>
<evidence type="ECO:0000256" key="7">
    <source>
        <dbReference type="ARBA" id="ARBA00024484"/>
    </source>
</evidence>
<keyword evidence="5 13" id="KW-0067">ATP-binding</keyword>
<dbReference type="InterPro" id="IPR042099">
    <property type="entry name" value="ANL_N_sf"/>
</dbReference>
<protein>
    <recommendedName>
        <fullName evidence="13">Long-chain-fatty-acid--CoA ligase</fullName>
        <ecNumber evidence="13">6.2.1.3</ecNumber>
    </recommendedName>
</protein>
<dbReference type="CDD" id="cd05927">
    <property type="entry name" value="LC-FACS_euk"/>
    <property type="match status" value="1"/>
</dbReference>